<dbReference type="InterPro" id="IPR004364">
    <property type="entry name" value="Aa-tRNA-synt_II"/>
</dbReference>
<reference evidence="24 25" key="1">
    <citation type="submission" date="2021-03" db="EMBL/GenBank/DDBJ databases">
        <authorList>
            <person name="King G.J."/>
            <person name="Bancroft I."/>
            <person name="Baten A."/>
            <person name="Bloomfield J."/>
            <person name="Borpatragohain P."/>
            <person name="He Z."/>
            <person name="Irish N."/>
            <person name="Irwin J."/>
            <person name="Liu K."/>
            <person name="Mauleon R.P."/>
            <person name="Moore J."/>
            <person name="Morris R."/>
            <person name="Ostergaard L."/>
            <person name="Wang B."/>
            <person name="Wells R."/>
        </authorList>
    </citation>
    <scope>NUCLEOTIDE SEQUENCE [LARGE SCALE GENOMIC DNA]</scope>
    <source>
        <strain evidence="24">R-o-18</strain>
        <tissue evidence="24">Leaf</tissue>
    </source>
</reference>
<keyword evidence="10" id="KW-0067">ATP-binding</keyword>
<dbReference type="HAMAP" id="MF_00952">
    <property type="entry name" value="Topoisom_1_prok"/>
    <property type="match status" value="1"/>
</dbReference>
<dbReference type="SMART" id="SM00437">
    <property type="entry name" value="TOP1Ac"/>
    <property type="match status" value="1"/>
</dbReference>
<dbReference type="NCBIfam" id="NF003483">
    <property type="entry name" value="PRK05159.1"/>
    <property type="match status" value="1"/>
</dbReference>
<dbReference type="InterPro" id="IPR006171">
    <property type="entry name" value="TOPRIM_dom"/>
</dbReference>
<dbReference type="PROSITE" id="PS00396">
    <property type="entry name" value="TOPO_IA_1"/>
    <property type="match status" value="1"/>
</dbReference>
<dbReference type="Pfam" id="PF01131">
    <property type="entry name" value="Topoisom_bac"/>
    <property type="match status" value="1"/>
</dbReference>
<evidence type="ECO:0000256" key="9">
    <source>
        <dbReference type="ARBA" id="ARBA00022833"/>
    </source>
</evidence>
<dbReference type="InterPro" id="IPR006195">
    <property type="entry name" value="aa-tRNA-synth_II"/>
</dbReference>
<keyword evidence="8" id="KW-0863">Zinc-finger</keyword>
<feature type="compositionally biased region" description="Polar residues" evidence="20">
    <location>
        <begin position="918"/>
        <end position="928"/>
    </location>
</feature>
<dbReference type="InterPro" id="IPR005733">
    <property type="entry name" value="TopoI_bac-type"/>
</dbReference>
<dbReference type="InterPro" id="IPR000380">
    <property type="entry name" value="Topo_IA"/>
</dbReference>
<evidence type="ECO:0000256" key="3">
    <source>
        <dbReference type="ARBA" id="ARBA00012891"/>
    </source>
</evidence>
<dbReference type="PRINTS" id="PR00417">
    <property type="entry name" value="PRTPISMRASEI"/>
</dbReference>
<evidence type="ECO:0000259" key="22">
    <source>
        <dbReference type="PROSITE" id="PS50880"/>
    </source>
</evidence>
<dbReference type="InterPro" id="IPR023406">
    <property type="entry name" value="Topo_IA_AS"/>
</dbReference>
<keyword evidence="4" id="KW-0963">Cytoplasm</keyword>
<evidence type="ECO:0000256" key="13">
    <source>
        <dbReference type="ARBA" id="ARBA00023125"/>
    </source>
</evidence>
<evidence type="ECO:0000256" key="14">
    <source>
        <dbReference type="ARBA" id="ARBA00023146"/>
    </source>
</evidence>
<feature type="compositionally biased region" description="Polar residues" evidence="20">
    <location>
        <begin position="888"/>
        <end position="898"/>
    </location>
</feature>
<keyword evidence="5" id="KW-0436">Ligase</keyword>
<feature type="compositionally biased region" description="Polar residues" evidence="20">
    <location>
        <begin position="832"/>
        <end position="846"/>
    </location>
</feature>
<evidence type="ECO:0000256" key="7">
    <source>
        <dbReference type="ARBA" id="ARBA00022741"/>
    </source>
</evidence>
<keyword evidence="11" id="KW-0460">Magnesium</keyword>
<dbReference type="InterPro" id="IPR013824">
    <property type="entry name" value="Topo_IA_cen_sub1"/>
</dbReference>
<dbReference type="Gene3D" id="1.10.460.10">
    <property type="entry name" value="Topoisomerase I, domain 2"/>
    <property type="match status" value="1"/>
</dbReference>
<dbReference type="Gene3D" id="3.40.50.140">
    <property type="match status" value="1"/>
</dbReference>
<dbReference type="EC" id="5.6.2.1" evidence="3"/>
<evidence type="ECO:0000313" key="24">
    <source>
        <dbReference type="EMBL" id="KAG5413058.1"/>
    </source>
</evidence>
<keyword evidence="12" id="KW-0799">Topoisomerase</keyword>
<accession>A0ABQ7NQC3</accession>
<keyword evidence="25" id="KW-1185">Reference proteome</keyword>
<dbReference type="InterPro" id="IPR003601">
    <property type="entry name" value="Topo_IA_2"/>
</dbReference>
<feature type="domain" description="Toprim" evidence="22">
    <location>
        <begin position="948"/>
        <end position="1063"/>
    </location>
</feature>
<dbReference type="PROSITE" id="PS52039">
    <property type="entry name" value="TOPO_IA_2"/>
    <property type="match status" value="1"/>
</dbReference>
<keyword evidence="14" id="KW-0030">Aminoacyl-tRNA synthetase</keyword>
<evidence type="ECO:0000256" key="4">
    <source>
        <dbReference type="ARBA" id="ARBA00022490"/>
    </source>
</evidence>
<evidence type="ECO:0000313" key="25">
    <source>
        <dbReference type="Proteomes" id="UP000823674"/>
    </source>
</evidence>
<dbReference type="CDD" id="cd03363">
    <property type="entry name" value="TOPRIM_TopoIA_TopoI"/>
    <property type="match status" value="1"/>
</dbReference>
<dbReference type="SUPFAM" id="SSF50249">
    <property type="entry name" value="Nucleic acid-binding proteins"/>
    <property type="match status" value="1"/>
</dbReference>
<dbReference type="PANTHER" id="PTHR42785:SF4">
    <property type="entry name" value="DNA TOPOISOMERASE"/>
    <property type="match status" value="1"/>
</dbReference>
<dbReference type="InterPro" id="IPR004523">
    <property type="entry name" value="Asp-tRNA_synthase_2"/>
</dbReference>
<evidence type="ECO:0000256" key="2">
    <source>
        <dbReference type="ARBA" id="ARBA00009446"/>
    </source>
</evidence>
<feature type="region of interest" description="Disordered" evidence="20">
    <location>
        <begin position="730"/>
        <end position="944"/>
    </location>
</feature>
<evidence type="ECO:0000256" key="10">
    <source>
        <dbReference type="ARBA" id="ARBA00022840"/>
    </source>
</evidence>
<dbReference type="PROSITE" id="PS50880">
    <property type="entry name" value="TOPRIM"/>
    <property type="match status" value="1"/>
</dbReference>
<evidence type="ECO:0000256" key="11">
    <source>
        <dbReference type="ARBA" id="ARBA00022842"/>
    </source>
</evidence>
<feature type="domain" description="Topo IA-type catalytic" evidence="23">
    <location>
        <begin position="1079"/>
        <end position="1527"/>
    </location>
</feature>
<dbReference type="Pfam" id="PF01396">
    <property type="entry name" value="Zn_ribbon_Top1"/>
    <property type="match status" value="1"/>
</dbReference>
<dbReference type="SUPFAM" id="SSF56712">
    <property type="entry name" value="Prokaryotic type I DNA topoisomerase"/>
    <property type="match status" value="1"/>
</dbReference>
<dbReference type="Gene3D" id="3.30.930.10">
    <property type="entry name" value="Bira Bifunctional Protein, Domain 2"/>
    <property type="match status" value="1"/>
</dbReference>
<dbReference type="InterPro" id="IPR045864">
    <property type="entry name" value="aa-tRNA-synth_II/BPL/LPL"/>
</dbReference>
<feature type="compositionally biased region" description="Polar residues" evidence="20">
    <location>
        <begin position="802"/>
        <end position="811"/>
    </location>
</feature>
<comment type="catalytic activity">
    <reaction evidence="1">
        <text>ATP-independent breakage of single-stranded DNA, followed by passage and rejoining.</text>
        <dbReference type="EC" id="5.6.2.1"/>
    </reaction>
</comment>
<dbReference type="SMART" id="SM00493">
    <property type="entry name" value="TOPRIM"/>
    <property type="match status" value="1"/>
</dbReference>
<feature type="compositionally biased region" description="Low complexity" evidence="20">
    <location>
        <begin position="1"/>
        <end position="13"/>
    </location>
</feature>
<keyword evidence="15" id="KW-0413">Isomerase</keyword>
<dbReference type="InterPro" id="IPR013498">
    <property type="entry name" value="Topo_IA_Znf"/>
</dbReference>
<organism evidence="24 25">
    <name type="scientific">Brassica rapa subsp. trilocularis</name>
    <dbReference type="NCBI Taxonomy" id="1813537"/>
    <lineage>
        <taxon>Eukaryota</taxon>
        <taxon>Viridiplantae</taxon>
        <taxon>Streptophyta</taxon>
        <taxon>Embryophyta</taxon>
        <taxon>Tracheophyta</taxon>
        <taxon>Spermatophyta</taxon>
        <taxon>Magnoliopsida</taxon>
        <taxon>eudicotyledons</taxon>
        <taxon>Gunneridae</taxon>
        <taxon>Pentapetalae</taxon>
        <taxon>rosids</taxon>
        <taxon>malvids</taxon>
        <taxon>Brassicales</taxon>
        <taxon>Brassicaceae</taxon>
        <taxon>Brassiceae</taxon>
        <taxon>Brassica</taxon>
    </lineage>
</organism>
<dbReference type="Gene3D" id="3.30.65.10">
    <property type="entry name" value="Bacterial Topoisomerase I, domain 1"/>
    <property type="match status" value="1"/>
</dbReference>
<dbReference type="InterPro" id="IPR003602">
    <property type="entry name" value="Topo_IA_DNA-bd_dom"/>
</dbReference>
<dbReference type="PANTHER" id="PTHR42785">
    <property type="entry name" value="DNA TOPOISOMERASE, TYPE IA, CORE"/>
    <property type="match status" value="1"/>
</dbReference>
<dbReference type="InterPro" id="IPR028612">
    <property type="entry name" value="Topoisom_1_IA"/>
</dbReference>
<feature type="compositionally biased region" description="Basic and acidic residues" evidence="20">
    <location>
        <begin position="18"/>
        <end position="48"/>
    </location>
</feature>
<evidence type="ECO:0000256" key="6">
    <source>
        <dbReference type="ARBA" id="ARBA00022723"/>
    </source>
</evidence>
<proteinExistence type="inferred from homology"/>
<comment type="similarity">
    <text evidence="2">Belongs to the type IA topoisomerase family.</text>
</comment>
<evidence type="ECO:0000259" key="23">
    <source>
        <dbReference type="PROSITE" id="PS52039"/>
    </source>
</evidence>
<feature type="region of interest" description="Disordered" evidence="20">
    <location>
        <begin position="1"/>
        <end position="81"/>
    </location>
</feature>
<dbReference type="PROSITE" id="PS50862">
    <property type="entry name" value="AA_TRNA_LIGASE_II"/>
    <property type="match status" value="1"/>
</dbReference>
<dbReference type="NCBIfam" id="TIGR01051">
    <property type="entry name" value="topA_bact"/>
    <property type="match status" value="1"/>
</dbReference>
<keyword evidence="6" id="KW-0479">Metal-binding</keyword>
<dbReference type="Gene3D" id="2.70.20.10">
    <property type="entry name" value="Topoisomerase I, domain 3"/>
    <property type="match status" value="1"/>
</dbReference>
<protein>
    <recommendedName>
        <fullName evidence="3">DNA topoisomerase</fullName>
        <ecNumber evidence="3">5.6.2.1</ecNumber>
    </recommendedName>
    <alternativeName>
        <fullName evidence="19">Omega-protein</fullName>
    </alternativeName>
    <alternativeName>
        <fullName evidence="18">Relaxing enzyme</fullName>
    </alternativeName>
    <alternativeName>
        <fullName evidence="16">Swivelase</fullName>
    </alternativeName>
    <alternativeName>
        <fullName evidence="17">Untwisting enzyme</fullName>
    </alternativeName>
</protein>
<dbReference type="CDD" id="cd04320">
    <property type="entry name" value="AspRS_cyto_N"/>
    <property type="match status" value="1"/>
</dbReference>
<evidence type="ECO:0000256" key="17">
    <source>
        <dbReference type="ARBA" id="ARBA00031985"/>
    </source>
</evidence>
<name>A0ABQ7NQC3_BRACM</name>
<dbReference type="CDD" id="cd00186">
    <property type="entry name" value="TOP1Ac"/>
    <property type="match status" value="1"/>
</dbReference>
<feature type="compositionally biased region" description="Polar residues" evidence="20">
    <location>
        <begin position="777"/>
        <end position="789"/>
    </location>
</feature>
<dbReference type="Gene3D" id="1.10.290.10">
    <property type="entry name" value="Topoisomerase I, domain 4"/>
    <property type="match status" value="1"/>
</dbReference>
<keyword evidence="13" id="KW-0238">DNA-binding</keyword>
<evidence type="ECO:0000256" key="20">
    <source>
        <dbReference type="SAM" id="MobiDB-lite"/>
    </source>
</evidence>
<dbReference type="InterPro" id="IPR034149">
    <property type="entry name" value="TOPRIM_TopoI"/>
</dbReference>
<evidence type="ECO:0000256" key="1">
    <source>
        <dbReference type="ARBA" id="ARBA00000213"/>
    </source>
</evidence>
<evidence type="ECO:0000256" key="8">
    <source>
        <dbReference type="ARBA" id="ARBA00022771"/>
    </source>
</evidence>
<dbReference type="InterPro" id="IPR012340">
    <property type="entry name" value="NA-bd_OB-fold"/>
</dbReference>
<dbReference type="InterPro" id="IPR023405">
    <property type="entry name" value="Topo_IA_core_domain"/>
</dbReference>
<sequence>MSSEPEIQPPTTETPDESGEKISKKAAKKEAAKLEKQRRRQEQEEAARKTASLSLEDESSSRNYGDVTLTELQSTADPKAGKWREAVEGKKWTNVSELVEEIAGSEVLIRGRVHTNRPVSNKLGFVILRQSGFTVQCVVTESKERNVSVNMVKFLKQLSGESFVDVIGVVVLPKEPVTGTTQQVEIQVRKVYCVNSALQKLPLNVEDAARSEADIQAGKPGANQDTRLNNRVIDLRTPANQAIFRIQCHVQIAFREFLLSKGFLEIHTPKLIAGSSEGGAAVFRLEYKGQPACLAQSPQLHKQMAICGDLERVFEVGAVYRAEDSFTHRHLCEFIGLDVEMAIHKHYSEVMDIVGELFPFIFTKLEERCSKELEAIRKQYPFQPLKFLPKTLTIPFAEGIQMLKEAGVEADPLGDLNTEVERKLGQLVLEKYNTEFYILHRYPSAVRPFYTMPCADDSNYSNSFDVFIRGEEIISGAQRVHDPELLKEQAKRYGIDVDTIKTYIDSFRYGAPPHGGFGVGLERVVMLFCGLNNIRKTSLFPPSKSHSWDDLKPSESIRLFPMQRTLSLAAAKSSSSTSPLSLRPLMAKLQCREIQSFPASSSTSVVRVDYRNVCQLQFRRETASCFKLACALPSFGSVSYTSHFSGSSLGSFGNSFRLFPGRYFSQVPNNGNKDKVVKKFSKNWNTKNKKKNEVLTSSEAEVVTGTEPVIGDVSSGVKVDLAAAPVGNVKQASAVKPKRRPKKKKVEDKDKSSSTVSALEEVSVEESLKTVPKTKHSGSGNRKSSSAKYGSQKEVAKDRKSSAPTEASNAPKQEKVLASENGSGVIKVELSTEASPASNGKQASTVKTKRRPKSKKADDKSSLAGPVLEAISVEESSKSVPNPKHSGSRNQKSSPAKHTSQKEVAKNPVVEAPKSGKQKQVPQAQPMKNSIEHRGQNASKPLFPPSGKSVIVVESITKAKVIQGYLGDMYEVLPSYGHIRDLASRSGSVRPDDDFSMVWEVPSSAWTHIKSIKMALNGAENLILASDPDREGEAIAWHIIEMLQQQGALHESMTVARVVFHEITESAIKTALQSPREIDGDLVHAYLARRALDYLIGFNISPLLWRKLPGCPSAGRVQSAALALICDRETEIDGFKPQEYWTVGIKVQRKDSSSAVSAHLTSLNSKKLNQLSISSEAKAQDIEQRIRSDSFLVKGIKKSTTRKNPPTPYITSTLQQDAANKLHFSSAYTMKLAQKLYEGVQLSDGQSTGLITYMRTDGLHIADEAIKDIQSLVAERFGKNFTADGPRKYFKKVKNAQEAHEAIRPTNIRRLPLTIASLLDADALKLYTLIWSRAVACQMEPASVVQIQLDIGNASESIIFRSSCSKVDFLGYQAVYEDPEAKAIRTKDDDKCREREETFERLSLLKDGDLLQIGEVELKQHHTQPPPRYSEGSLIKKLEELGIGRPSTYASIFKVLQDRKYLTIKSRVLYPEFRGRMVSAFLTNYFTEVTDYSFTADMETELDNVSGGVTEWKGLLRDYWTRFSAYCKRVENVQIQQVEKMLEKRYEDFLFSSLPDPTRTCPSCSEGTLVFKVSKFGSGYFIGCDGYPSCKFVAKTLYGEDEDEDETPKNTCVEEPKLLGVHPNTNEKVILKCGPYGHYVQLGEDKKGHVPQRANASHIKDVNSITLEGALELLRYPLTLGNHPEDGQPVFLKLSKSGFTVRHRRTMATVPKNVEPSEVTFEKAMKLLSGKNVRLCGRPKRVKPTVVDEEEEGDEEAAEAI</sequence>
<dbReference type="Pfam" id="PF13368">
    <property type="entry name" value="Toprim_C_rpt"/>
    <property type="match status" value="2"/>
</dbReference>
<evidence type="ECO:0000256" key="12">
    <source>
        <dbReference type="ARBA" id="ARBA00023029"/>
    </source>
</evidence>
<dbReference type="Proteomes" id="UP000823674">
    <property type="component" value="Chromosome A01"/>
</dbReference>
<feature type="domain" description="Aminoacyl-transfer RNA synthetases class-II family profile" evidence="21">
    <location>
        <begin position="244"/>
        <end position="541"/>
    </location>
</feature>
<dbReference type="NCBIfam" id="TIGR00458">
    <property type="entry name" value="aspS_nondisc"/>
    <property type="match status" value="1"/>
</dbReference>
<dbReference type="InterPro" id="IPR025589">
    <property type="entry name" value="Toprim_C_rpt"/>
</dbReference>
<gene>
    <name evidence="24" type="primary">A01p007210.1_BraROA</name>
    <name evidence="24" type="ORF">IGI04_000625</name>
</gene>
<dbReference type="SMART" id="SM00436">
    <property type="entry name" value="TOP1Bc"/>
    <property type="match status" value="1"/>
</dbReference>
<dbReference type="CDD" id="cd00776">
    <property type="entry name" value="AsxRS_core"/>
    <property type="match status" value="1"/>
</dbReference>
<evidence type="ECO:0000256" key="18">
    <source>
        <dbReference type="ARBA" id="ARBA00032235"/>
    </source>
</evidence>
<dbReference type="SUPFAM" id="SSF55681">
    <property type="entry name" value="Class II aaRS and biotin synthetases"/>
    <property type="match status" value="1"/>
</dbReference>
<dbReference type="HAMAP" id="MF_02075">
    <property type="entry name" value="Asp_tRNA_synth_type2"/>
    <property type="match status" value="1"/>
</dbReference>
<keyword evidence="7" id="KW-0547">Nucleotide-binding</keyword>
<evidence type="ECO:0000256" key="5">
    <source>
        <dbReference type="ARBA" id="ARBA00022598"/>
    </source>
</evidence>
<evidence type="ECO:0000259" key="21">
    <source>
        <dbReference type="PROSITE" id="PS50862"/>
    </source>
</evidence>
<evidence type="ECO:0000256" key="15">
    <source>
        <dbReference type="ARBA" id="ARBA00023235"/>
    </source>
</evidence>
<keyword evidence="9" id="KW-0862">Zinc</keyword>
<dbReference type="InterPro" id="IPR013826">
    <property type="entry name" value="Topo_IA_cen_sub3"/>
</dbReference>
<comment type="caution">
    <text evidence="24">The sequence shown here is derived from an EMBL/GenBank/DDBJ whole genome shotgun (WGS) entry which is preliminary data.</text>
</comment>
<dbReference type="InterPro" id="IPR013825">
    <property type="entry name" value="Topo_IA_cen_sub2"/>
</dbReference>
<evidence type="ECO:0000256" key="16">
    <source>
        <dbReference type="ARBA" id="ARBA00030003"/>
    </source>
</evidence>
<dbReference type="EMBL" id="JADBGQ010000001">
    <property type="protein sequence ID" value="KAG5413058.1"/>
    <property type="molecule type" value="Genomic_DNA"/>
</dbReference>
<dbReference type="Gene3D" id="2.40.50.140">
    <property type="entry name" value="Nucleic acid-binding proteins"/>
    <property type="match status" value="1"/>
</dbReference>
<dbReference type="Pfam" id="PF00152">
    <property type="entry name" value="tRNA-synt_2"/>
    <property type="match status" value="1"/>
</dbReference>
<dbReference type="Pfam" id="PF01751">
    <property type="entry name" value="Toprim"/>
    <property type="match status" value="1"/>
</dbReference>
<dbReference type="InterPro" id="IPR013497">
    <property type="entry name" value="Topo_IA_cen"/>
</dbReference>
<evidence type="ECO:0000256" key="19">
    <source>
        <dbReference type="ARBA" id="ARBA00032877"/>
    </source>
</evidence>